<organism evidence="2 3">
    <name type="scientific">Actinidia rufa</name>
    <dbReference type="NCBI Taxonomy" id="165716"/>
    <lineage>
        <taxon>Eukaryota</taxon>
        <taxon>Viridiplantae</taxon>
        <taxon>Streptophyta</taxon>
        <taxon>Embryophyta</taxon>
        <taxon>Tracheophyta</taxon>
        <taxon>Spermatophyta</taxon>
        <taxon>Magnoliopsida</taxon>
        <taxon>eudicotyledons</taxon>
        <taxon>Gunneridae</taxon>
        <taxon>Pentapetalae</taxon>
        <taxon>asterids</taxon>
        <taxon>Ericales</taxon>
        <taxon>Actinidiaceae</taxon>
        <taxon>Actinidia</taxon>
    </lineage>
</organism>
<evidence type="ECO:0000313" key="3">
    <source>
        <dbReference type="Proteomes" id="UP000585474"/>
    </source>
</evidence>
<evidence type="ECO:0000256" key="1">
    <source>
        <dbReference type="SAM" id="MobiDB-lite"/>
    </source>
</evidence>
<gene>
    <name evidence="2" type="ORF">Acr_12g0000960</name>
</gene>
<reference evidence="2 3" key="1">
    <citation type="submission" date="2019-07" db="EMBL/GenBank/DDBJ databases">
        <title>De Novo Assembly of kiwifruit Actinidia rufa.</title>
        <authorList>
            <person name="Sugita-Konishi S."/>
            <person name="Sato K."/>
            <person name="Mori E."/>
            <person name="Abe Y."/>
            <person name="Kisaki G."/>
            <person name="Hamano K."/>
            <person name="Suezawa K."/>
            <person name="Otani M."/>
            <person name="Fukuda T."/>
            <person name="Manabe T."/>
            <person name="Gomi K."/>
            <person name="Tabuchi M."/>
            <person name="Akimitsu K."/>
            <person name="Kataoka I."/>
        </authorList>
    </citation>
    <scope>NUCLEOTIDE SEQUENCE [LARGE SCALE GENOMIC DNA]</scope>
    <source>
        <strain evidence="3">cv. Fuchu</strain>
    </source>
</reference>
<accession>A0A7J0FFX2</accession>
<comment type="caution">
    <text evidence="2">The sequence shown here is derived from an EMBL/GenBank/DDBJ whole genome shotgun (WGS) entry which is preliminary data.</text>
</comment>
<dbReference type="AlphaFoldDB" id="A0A7J0FFX2"/>
<feature type="region of interest" description="Disordered" evidence="1">
    <location>
        <begin position="1"/>
        <end position="36"/>
    </location>
</feature>
<dbReference type="Proteomes" id="UP000585474">
    <property type="component" value="Unassembled WGS sequence"/>
</dbReference>
<sequence>MPGSISSPISSPAPLPVSNPSGSISGSSPASLSLPSTSIHPIITRSKSVAMDEEYGALIKPETWSLVPVPPQDQLLLKIISLACIGSIKLNDTMMACIARYKARLVAATYADADWADDRVDRGLDGDKWQ</sequence>
<name>A0A7J0FFX2_9ERIC</name>
<protein>
    <submittedName>
        <fullName evidence="2">Uncharacterized protein</fullName>
    </submittedName>
</protein>
<feature type="compositionally biased region" description="Low complexity" evidence="1">
    <location>
        <begin position="18"/>
        <end position="36"/>
    </location>
</feature>
<dbReference type="EMBL" id="BJWL01000012">
    <property type="protein sequence ID" value="GFY97555.1"/>
    <property type="molecule type" value="Genomic_DNA"/>
</dbReference>
<proteinExistence type="predicted"/>
<feature type="compositionally biased region" description="Low complexity" evidence="1">
    <location>
        <begin position="1"/>
        <end position="10"/>
    </location>
</feature>
<evidence type="ECO:0000313" key="2">
    <source>
        <dbReference type="EMBL" id="GFY97555.1"/>
    </source>
</evidence>
<keyword evidence="3" id="KW-1185">Reference proteome</keyword>